<evidence type="ECO:0000313" key="1">
    <source>
        <dbReference type="Ensembl" id="ENSPANP00000052973.1"/>
    </source>
</evidence>
<protein>
    <submittedName>
        <fullName evidence="1">Uncharacterized protein</fullName>
    </submittedName>
</protein>
<dbReference type="AlphaFoldDB" id="A0A8I5N329"/>
<proteinExistence type="predicted"/>
<reference evidence="1" key="2">
    <citation type="submission" date="2025-08" db="UniProtKB">
        <authorList>
            <consortium name="Ensembl"/>
        </authorList>
    </citation>
    <scope>IDENTIFICATION</scope>
</reference>
<sequence>MGLFINPGLCLWDFKVFWEEMTFELSFLCFRFFLRQSLAVSARLECIGAILAHCSLRLPGSNNSPASASPVTGITGVFHHAWLIFVFLLEAGFHHVGQAGE</sequence>
<dbReference type="GeneTree" id="ENSGT01150000286943"/>
<organism evidence="1 2">
    <name type="scientific">Papio anubis</name>
    <name type="common">Olive baboon</name>
    <dbReference type="NCBI Taxonomy" id="9555"/>
    <lineage>
        <taxon>Eukaryota</taxon>
        <taxon>Metazoa</taxon>
        <taxon>Chordata</taxon>
        <taxon>Craniata</taxon>
        <taxon>Vertebrata</taxon>
        <taxon>Euteleostomi</taxon>
        <taxon>Mammalia</taxon>
        <taxon>Eutheria</taxon>
        <taxon>Euarchontoglires</taxon>
        <taxon>Primates</taxon>
        <taxon>Haplorrhini</taxon>
        <taxon>Catarrhini</taxon>
        <taxon>Cercopithecidae</taxon>
        <taxon>Cercopithecinae</taxon>
        <taxon>Papio</taxon>
    </lineage>
</organism>
<evidence type="ECO:0000313" key="2">
    <source>
        <dbReference type="Proteomes" id="UP000028761"/>
    </source>
</evidence>
<keyword evidence="2" id="KW-1185">Reference proteome</keyword>
<dbReference type="Proteomes" id="UP000028761">
    <property type="component" value="Chromosome 1"/>
</dbReference>
<accession>A0A8I5N329</accession>
<dbReference type="PANTHER" id="PTHR12138:SF135">
    <property type="entry name" value="SAM DOMAIN-CONTAINING PROTEIN"/>
    <property type="match status" value="1"/>
</dbReference>
<reference evidence="1" key="3">
    <citation type="submission" date="2025-09" db="UniProtKB">
        <authorList>
            <consortium name="Ensembl"/>
        </authorList>
    </citation>
    <scope>IDENTIFICATION</scope>
</reference>
<dbReference type="Ensembl" id="ENSPANT00000083460.1">
    <property type="protein sequence ID" value="ENSPANP00000052973.1"/>
    <property type="gene ID" value="ENSPANG00000041992.1"/>
</dbReference>
<name>A0A8I5N329_PAPAN</name>
<dbReference type="PANTHER" id="PTHR12138">
    <property type="entry name" value="PRIMATE-EXPANDED PROTEIN FAMILY"/>
    <property type="match status" value="1"/>
</dbReference>
<reference evidence="1 2" key="1">
    <citation type="submission" date="2012-03" db="EMBL/GenBank/DDBJ databases">
        <title>Whole Genome Assembly of Papio anubis.</title>
        <authorList>
            <person name="Liu Y.L."/>
            <person name="Abraham K.A."/>
            <person name="Akbar H.A."/>
            <person name="Ali S.A."/>
            <person name="Anosike U.A."/>
            <person name="Aqrawi P.A."/>
            <person name="Arias F.A."/>
            <person name="Attaway T.A."/>
            <person name="Awwad R.A."/>
            <person name="Babu C.B."/>
            <person name="Bandaranaike D.B."/>
            <person name="Battles P.B."/>
            <person name="Bell A.B."/>
            <person name="Beltran B.B."/>
            <person name="Berhane-Mersha D.B."/>
            <person name="Bess C.B."/>
            <person name="Bickham C.B."/>
            <person name="Bolden T.B."/>
            <person name="Carter K.C."/>
            <person name="Chau D.C."/>
            <person name="Chavez A.C."/>
            <person name="Clerc-Blankenburg K.C."/>
            <person name="Coyle M.C."/>
            <person name="Dao M.D."/>
            <person name="Davila M.L.D."/>
            <person name="Davy-Carroll L.D."/>
            <person name="Denson S.D."/>
            <person name="Dinh H.D."/>
            <person name="Fernandez S.F."/>
            <person name="Fernando P.F."/>
            <person name="Forbes L.F."/>
            <person name="Francis C.F."/>
            <person name="Francisco L.F."/>
            <person name="Fu Q.F."/>
            <person name="Garcia-Iii R.G."/>
            <person name="Garrett T.G."/>
            <person name="Gross S.G."/>
            <person name="Gubbala S.G."/>
            <person name="Hirani K.H."/>
            <person name="Hogues M.H."/>
            <person name="Hollins B.H."/>
            <person name="Jackson L.J."/>
            <person name="Javaid M.J."/>
            <person name="Jhangiani S.J."/>
            <person name="Johnson A.J."/>
            <person name="Johnson B.J."/>
            <person name="Jones J.J."/>
            <person name="Joshi V.J."/>
            <person name="Kalu J.K."/>
            <person name="Khan N.K."/>
            <person name="Korchina V.K."/>
            <person name="Kovar C.K."/>
            <person name="Lago L.L."/>
            <person name="Lara F.L."/>
            <person name="Le T.-K.L."/>
            <person name="Lee S.L."/>
            <person name="Legall-Iii F.L."/>
            <person name="Lemon S.L."/>
            <person name="Liu J.L."/>
            <person name="Liu Y.-S.L."/>
            <person name="Liyanage D.L."/>
            <person name="Lopez J.L."/>
            <person name="Lorensuhewa L.L."/>
            <person name="Mata R.M."/>
            <person name="Mathew T.M."/>
            <person name="Mercado C.M."/>
            <person name="Mercado I.M."/>
            <person name="Morales K.M."/>
            <person name="Morgan M.M."/>
            <person name="Munidasa M.M."/>
            <person name="Ngo D.N."/>
            <person name="Nguyen L.N."/>
            <person name="Nguyen T.N."/>
            <person name="Nguyen N.N."/>
            <person name="Obregon M.O."/>
            <person name="Okwuonu G.O."/>
            <person name="Ongeri F.O."/>
            <person name="Onwere C.O."/>
            <person name="Osifeso I.O."/>
            <person name="Parra A.P."/>
            <person name="Patil S.P."/>
            <person name="Perez A.P."/>
            <person name="Perez Y.P."/>
            <person name="Pham C.P."/>
            <person name="Pu L.-L.P."/>
            <person name="Puazo M.P."/>
            <person name="Quiroz J.Q."/>
            <person name="Rouhana J.R."/>
            <person name="Ruiz M.R."/>
            <person name="Ruiz S.-J.R."/>
            <person name="Saada N.S."/>
            <person name="Santibanez J.S."/>
            <person name="Scheel M.S."/>
            <person name="Schneider B.S."/>
            <person name="Simmons D.S."/>
            <person name="Sisson I.S."/>
            <person name="Tang L.-Y.T."/>
            <person name="Thornton R.T."/>
            <person name="Tisius J.T."/>
            <person name="Toledanes G.T."/>
            <person name="Trejos Z.T."/>
            <person name="Usmani K.U."/>
            <person name="Varghese R.V."/>
            <person name="Vattathil S.V."/>
            <person name="Vee V.V."/>
            <person name="Walker D.W."/>
            <person name="Weissenberger G.W."/>
            <person name="White C.W."/>
            <person name="Williams A.W."/>
            <person name="Woodworth J.W."/>
            <person name="Wright R.W."/>
            <person name="Zhu Y.Z."/>
            <person name="Han Y.H."/>
            <person name="Newsham I.N."/>
            <person name="Nazareth L.N."/>
            <person name="Worley K.W."/>
            <person name="Muzny D.M."/>
            <person name="Rogers J.R."/>
            <person name="Gibbs R.G."/>
        </authorList>
    </citation>
    <scope>NUCLEOTIDE SEQUENCE [LARGE SCALE GENOMIC DNA]</scope>
</reference>